<sequence>MQGSFLWLIQDRIPMVHSFLSLLSRLAGWMESTSCLARSFRAWIMSMQSRAVQELTTENLERKWSLPIQVRYPKASGMRKHRISRPSCPQHQSIFCFELVICHGATGLPFCYFCIKEYGIPCITHRLEPAIVGFGRKSFWPRYVVFWLLSLI</sequence>
<reference evidence="1" key="1">
    <citation type="submission" date="2018-02" db="EMBL/GenBank/DDBJ databases">
        <title>Rhizophora mucronata_Transcriptome.</title>
        <authorList>
            <person name="Meera S.P."/>
            <person name="Sreeshan A."/>
            <person name="Augustine A."/>
        </authorList>
    </citation>
    <scope>NUCLEOTIDE SEQUENCE</scope>
    <source>
        <tissue evidence="1">Leaf</tissue>
    </source>
</reference>
<proteinExistence type="predicted"/>
<dbReference type="EMBL" id="GGEC01003278">
    <property type="protein sequence ID" value="MBW83761.1"/>
    <property type="molecule type" value="Transcribed_RNA"/>
</dbReference>
<accession>A0A2P2IR95</accession>
<dbReference type="GO" id="GO:0016853">
    <property type="term" value="F:isomerase activity"/>
    <property type="evidence" value="ECO:0007669"/>
    <property type="project" value="UniProtKB-KW"/>
</dbReference>
<protein>
    <submittedName>
        <fullName evidence="1">Peptidyl-prolyl cis-trans isomerase</fullName>
    </submittedName>
</protein>
<name>A0A2P2IR95_RHIMU</name>
<organism evidence="1">
    <name type="scientific">Rhizophora mucronata</name>
    <name type="common">Asiatic mangrove</name>
    <dbReference type="NCBI Taxonomy" id="61149"/>
    <lineage>
        <taxon>Eukaryota</taxon>
        <taxon>Viridiplantae</taxon>
        <taxon>Streptophyta</taxon>
        <taxon>Embryophyta</taxon>
        <taxon>Tracheophyta</taxon>
        <taxon>Spermatophyta</taxon>
        <taxon>Magnoliopsida</taxon>
        <taxon>eudicotyledons</taxon>
        <taxon>Gunneridae</taxon>
        <taxon>Pentapetalae</taxon>
        <taxon>rosids</taxon>
        <taxon>fabids</taxon>
        <taxon>Malpighiales</taxon>
        <taxon>Rhizophoraceae</taxon>
        <taxon>Rhizophora</taxon>
    </lineage>
</organism>
<keyword evidence="1" id="KW-0413">Isomerase</keyword>
<evidence type="ECO:0000313" key="1">
    <source>
        <dbReference type="EMBL" id="MBW83761.1"/>
    </source>
</evidence>
<dbReference type="AlphaFoldDB" id="A0A2P2IR95"/>